<dbReference type="OrthoDB" id="2735181at2759"/>
<dbReference type="RefSeq" id="XP_007865335.1">
    <property type="nucleotide sequence ID" value="XM_007867144.1"/>
</dbReference>
<dbReference type="AlphaFoldDB" id="S7QBB4"/>
<sequence length="796" mass="89071">MSLLTLTLSQAKNLQTLNVSGFEVLLKVCAGLEDTLLQSCRSLSTINILDSRTGLRALRLLLKLNKRLRSVSLRAIQGTTDKLTLWYVLTDLKLVRMSGEGNSRKAKVTPYFHETREIALQGVVIPAAVLSILFPKVRRVTWTEGYIRHTPLKPTGDGANWQSLDFLHSDILTIPHQGLYCPVRRLELRFPDLQGSAVKMSAQLYEACLMQILQRTSPVVLSVCVPTLARSKFFERMVHACPRLNFLDICLTRDDLLLNPASGHVFPRSALCGGLAGVQVTFLSVFALTGEAAPFTEDMALKLAQGIPALQFLCLMPVVENSKSFWYEVKTTAGGERQLTEISPDRGRVWREVSTRARLKLAAQLQPHLPYIAKAACVPPVSGTMAMKSRLLEVNYDVQAEILECLSNDDLAKFAATCRMTKQLTAPFMARSVVLKGKDAMSLATMILSFCRWMVKTRDTSGRSVNHCHDLRILQICDLTTFMPWIGDGGSQADGSPKRAICMLTYVLSQAINLYKLDVVDFDVLVKANPMIGNVLARSCRRLSGVHLLYASADSLRSLGVLRWLRTISIDTRGRGRFGSPSRFGKMLCRVQCTDPRGGVNLGMGAETPYRNWPNIQQVFLEGISVRHLLWFANDFDPHQAPDTRKNNVCWRLLEFLRSDAWTIYQLKIFCPVKQLEIVFNVDRARYLLSNLEEAEDQLLQIFKHSNPVSLTVYIHMGVTKVFLERAARTLSRLRFLEIVLVPDALMIKPPDGREEVCTSSVVGMAHVVAYRRPTCALLSPQEIGDVHPRSAVLEA</sequence>
<name>S7QBB4_GLOTA</name>
<accession>S7QBB4</accession>
<keyword evidence="2" id="KW-1185">Reference proteome</keyword>
<dbReference type="Proteomes" id="UP000030669">
    <property type="component" value="Unassembled WGS sequence"/>
</dbReference>
<organism evidence="1 2">
    <name type="scientific">Gloeophyllum trabeum (strain ATCC 11539 / FP-39264 / Madison 617)</name>
    <name type="common">Brown rot fungus</name>
    <dbReference type="NCBI Taxonomy" id="670483"/>
    <lineage>
        <taxon>Eukaryota</taxon>
        <taxon>Fungi</taxon>
        <taxon>Dikarya</taxon>
        <taxon>Basidiomycota</taxon>
        <taxon>Agaricomycotina</taxon>
        <taxon>Agaricomycetes</taxon>
        <taxon>Gloeophyllales</taxon>
        <taxon>Gloeophyllaceae</taxon>
        <taxon>Gloeophyllum</taxon>
    </lineage>
</organism>
<dbReference type="EMBL" id="KB469300">
    <property type="protein sequence ID" value="EPQ56633.1"/>
    <property type="molecule type" value="Genomic_DNA"/>
</dbReference>
<dbReference type="GeneID" id="19309438"/>
<evidence type="ECO:0000313" key="1">
    <source>
        <dbReference type="EMBL" id="EPQ56633.1"/>
    </source>
</evidence>
<dbReference type="KEGG" id="gtr:GLOTRDRAFT_93027"/>
<proteinExistence type="predicted"/>
<reference evidence="1 2" key="1">
    <citation type="journal article" date="2012" name="Science">
        <title>The Paleozoic origin of enzymatic lignin decomposition reconstructed from 31 fungal genomes.</title>
        <authorList>
            <person name="Floudas D."/>
            <person name="Binder M."/>
            <person name="Riley R."/>
            <person name="Barry K."/>
            <person name="Blanchette R.A."/>
            <person name="Henrissat B."/>
            <person name="Martinez A.T."/>
            <person name="Otillar R."/>
            <person name="Spatafora J.W."/>
            <person name="Yadav J.S."/>
            <person name="Aerts A."/>
            <person name="Benoit I."/>
            <person name="Boyd A."/>
            <person name="Carlson A."/>
            <person name="Copeland A."/>
            <person name="Coutinho P.M."/>
            <person name="de Vries R.P."/>
            <person name="Ferreira P."/>
            <person name="Findley K."/>
            <person name="Foster B."/>
            <person name="Gaskell J."/>
            <person name="Glotzer D."/>
            <person name="Gorecki P."/>
            <person name="Heitman J."/>
            <person name="Hesse C."/>
            <person name="Hori C."/>
            <person name="Igarashi K."/>
            <person name="Jurgens J.A."/>
            <person name="Kallen N."/>
            <person name="Kersten P."/>
            <person name="Kohler A."/>
            <person name="Kuees U."/>
            <person name="Kumar T.K.A."/>
            <person name="Kuo A."/>
            <person name="LaButti K."/>
            <person name="Larrondo L.F."/>
            <person name="Lindquist E."/>
            <person name="Ling A."/>
            <person name="Lombard V."/>
            <person name="Lucas S."/>
            <person name="Lundell T."/>
            <person name="Martin R."/>
            <person name="McLaughlin D.J."/>
            <person name="Morgenstern I."/>
            <person name="Morin E."/>
            <person name="Murat C."/>
            <person name="Nagy L.G."/>
            <person name="Nolan M."/>
            <person name="Ohm R.A."/>
            <person name="Patyshakuliyeva A."/>
            <person name="Rokas A."/>
            <person name="Ruiz-Duenas F.J."/>
            <person name="Sabat G."/>
            <person name="Salamov A."/>
            <person name="Samejima M."/>
            <person name="Schmutz J."/>
            <person name="Slot J.C."/>
            <person name="St John F."/>
            <person name="Stenlid J."/>
            <person name="Sun H."/>
            <person name="Sun S."/>
            <person name="Syed K."/>
            <person name="Tsang A."/>
            <person name="Wiebenga A."/>
            <person name="Young D."/>
            <person name="Pisabarro A."/>
            <person name="Eastwood D.C."/>
            <person name="Martin F."/>
            <person name="Cullen D."/>
            <person name="Grigoriev I.V."/>
            <person name="Hibbett D.S."/>
        </authorList>
    </citation>
    <scope>NUCLEOTIDE SEQUENCE [LARGE SCALE GENOMIC DNA]</scope>
    <source>
        <strain evidence="1 2">ATCC 11539</strain>
    </source>
</reference>
<evidence type="ECO:0000313" key="2">
    <source>
        <dbReference type="Proteomes" id="UP000030669"/>
    </source>
</evidence>
<dbReference type="HOGENOM" id="CLU_353027_0_0_1"/>
<evidence type="ECO:0008006" key="3">
    <source>
        <dbReference type="Google" id="ProtNLM"/>
    </source>
</evidence>
<protein>
    <recommendedName>
        <fullName evidence="3">F-box domain-containing protein</fullName>
    </recommendedName>
</protein>
<dbReference type="STRING" id="670483.S7QBB4"/>
<gene>
    <name evidence="1" type="ORF">GLOTRDRAFT_93027</name>
</gene>